<evidence type="ECO:0000256" key="3">
    <source>
        <dbReference type="ARBA" id="ARBA00022645"/>
    </source>
</evidence>
<keyword evidence="7" id="KW-0812">Transmembrane</keyword>
<keyword evidence="3" id="KW-0121">Carboxypeptidase</keyword>
<dbReference type="HOGENOM" id="CLU_006354_2_4_3"/>
<keyword evidence="9" id="KW-0133">Cell shape</keyword>
<comment type="subcellular location">
    <subcellularLocation>
        <location evidence="1">Membrane</location>
    </subcellularLocation>
</comment>
<feature type="compositionally biased region" description="Low complexity" evidence="17">
    <location>
        <begin position="661"/>
        <end position="677"/>
    </location>
</feature>
<dbReference type="PANTHER" id="PTHR32282:SF31">
    <property type="entry name" value="PEPTIDOGLYCAN GLYCOSYLTRANSFERASE"/>
    <property type="match status" value="1"/>
</dbReference>
<dbReference type="GO" id="GO:0008955">
    <property type="term" value="F:peptidoglycan glycosyltransferase activity"/>
    <property type="evidence" value="ECO:0007669"/>
    <property type="project" value="UniProtKB-EC"/>
</dbReference>
<feature type="region of interest" description="Disordered" evidence="17">
    <location>
        <begin position="597"/>
        <end position="699"/>
    </location>
</feature>
<dbReference type="EMBL" id="BX569693">
    <property type="protein sequence ID" value="CAE08193.1"/>
    <property type="molecule type" value="Genomic_DNA"/>
</dbReference>
<dbReference type="GO" id="GO:0006508">
    <property type="term" value="P:proteolysis"/>
    <property type="evidence" value="ECO:0007669"/>
    <property type="project" value="UniProtKB-KW"/>
</dbReference>
<dbReference type="GO" id="GO:0008658">
    <property type="term" value="F:penicillin binding"/>
    <property type="evidence" value="ECO:0007669"/>
    <property type="project" value="InterPro"/>
</dbReference>
<feature type="domain" description="Glycosyl transferase family 51" evidence="19">
    <location>
        <begin position="59"/>
        <end position="233"/>
    </location>
</feature>
<comment type="catalytic activity">
    <reaction evidence="16">
        <text>[GlcNAc-(1-&gt;4)-Mur2Ac(oyl-L-Ala-gamma-D-Glu-L-Lys-D-Ala-D-Ala)](n)-di-trans,octa-cis-undecaprenyl diphosphate + beta-D-GlcNAc-(1-&gt;4)-Mur2Ac(oyl-L-Ala-gamma-D-Glu-L-Lys-D-Ala-D-Ala)-di-trans,octa-cis-undecaprenyl diphosphate = [GlcNAc-(1-&gt;4)-Mur2Ac(oyl-L-Ala-gamma-D-Glu-L-Lys-D-Ala-D-Ala)](n+1)-di-trans,octa-cis-undecaprenyl diphosphate + di-trans,octa-cis-undecaprenyl diphosphate + H(+)</text>
        <dbReference type="Rhea" id="RHEA:23708"/>
        <dbReference type="Rhea" id="RHEA-COMP:9602"/>
        <dbReference type="Rhea" id="RHEA-COMP:9603"/>
        <dbReference type="ChEBI" id="CHEBI:15378"/>
        <dbReference type="ChEBI" id="CHEBI:58405"/>
        <dbReference type="ChEBI" id="CHEBI:60033"/>
        <dbReference type="ChEBI" id="CHEBI:78435"/>
        <dbReference type="EC" id="2.4.99.28"/>
    </reaction>
</comment>
<evidence type="ECO:0000259" key="19">
    <source>
        <dbReference type="Pfam" id="PF00912"/>
    </source>
</evidence>
<dbReference type="SUPFAM" id="SSF53955">
    <property type="entry name" value="Lysozyme-like"/>
    <property type="match status" value="1"/>
</dbReference>
<keyword evidence="11" id="KW-1133">Transmembrane helix</keyword>
<keyword evidence="10" id="KW-0573">Peptidoglycan synthesis</keyword>
<evidence type="ECO:0000256" key="9">
    <source>
        <dbReference type="ARBA" id="ARBA00022960"/>
    </source>
</evidence>
<organism evidence="20 21">
    <name type="scientific">Parasynechococcus marenigrum (strain WH8102)</name>
    <dbReference type="NCBI Taxonomy" id="84588"/>
    <lineage>
        <taxon>Bacteria</taxon>
        <taxon>Bacillati</taxon>
        <taxon>Cyanobacteriota</taxon>
        <taxon>Cyanophyceae</taxon>
        <taxon>Synechococcales</taxon>
        <taxon>Prochlorococcaceae</taxon>
        <taxon>Parasynechococcus</taxon>
        <taxon>Parasynechococcus marenigrum</taxon>
    </lineage>
</organism>
<evidence type="ECO:0000256" key="7">
    <source>
        <dbReference type="ARBA" id="ARBA00022692"/>
    </source>
</evidence>
<evidence type="ECO:0000256" key="2">
    <source>
        <dbReference type="ARBA" id="ARBA00004752"/>
    </source>
</evidence>
<protein>
    <submittedName>
        <fullName evidence="20">Penicillin binding protein</fullName>
    </submittedName>
</protein>
<dbReference type="SUPFAM" id="SSF56601">
    <property type="entry name" value="beta-lactamase/transpeptidase-like"/>
    <property type="match status" value="1"/>
</dbReference>
<dbReference type="InterPro" id="IPR036950">
    <property type="entry name" value="PBP_transglycosylase"/>
</dbReference>
<keyword evidence="21" id="KW-1185">Reference proteome</keyword>
<dbReference type="KEGG" id="syw:SYNW1678"/>
<dbReference type="InterPro" id="IPR023346">
    <property type="entry name" value="Lysozyme-like_dom_sf"/>
</dbReference>
<dbReference type="GO" id="GO:0009002">
    <property type="term" value="F:serine-type D-Ala-D-Ala carboxypeptidase activity"/>
    <property type="evidence" value="ECO:0007669"/>
    <property type="project" value="UniProtKB-EC"/>
</dbReference>
<evidence type="ECO:0000256" key="14">
    <source>
        <dbReference type="ARBA" id="ARBA00023316"/>
    </source>
</evidence>
<evidence type="ECO:0000259" key="18">
    <source>
        <dbReference type="Pfam" id="PF00905"/>
    </source>
</evidence>
<feature type="domain" description="Penicillin-binding protein transpeptidase" evidence="18">
    <location>
        <begin position="319"/>
        <end position="577"/>
    </location>
</feature>
<evidence type="ECO:0000256" key="15">
    <source>
        <dbReference type="ARBA" id="ARBA00034000"/>
    </source>
</evidence>
<dbReference type="AlphaFoldDB" id="Q7U5M5"/>
<proteinExistence type="predicted"/>
<dbReference type="Pfam" id="PF00905">
    <property type="entry name" value="Transpeptidase"/>
    <property type="match status" value="1"/>
</dbReference>
<dbReference type="RefSeq" id="WP_011128540.1">
    <property type="nucleotide sequence ID" value="NC_005070.1"/>
</dbReference>
<dbReference type="InterPro" id="IPR001460">
    <property type="entry name" value="PCN-bd_Tpept"/>
</dbReference>
<keyword evidence="13" id="KW-0511">Multifunctional enzyme</keyword>
<dbReference type="eggNOG" id="COG0744">
    <property type="taxonomic scope" value="Bacteria"/>
</dbReference>
<evidence type="ECO:0000256" key="5">
    <source>
        <dbReference type="ARBA" id="ARBA00022676"/>
    </source>
</evidence>
<dbReference type="GO" id="GO:0071555">
    <property type="term" value="P:cell wall organization"/>
    <property type="evidence" value="ECO:0007669"/>
    <property type="project" value="UniProtKB-KW"/>
</dbReference>
<dbReference type="GO" id="GO:0008360">
    <property type="term" value="P:regulation of cell shape"/>
    <property type="evidence" value="ECO:0007669"/>
    <property type="project" value="UniProtKB-KW"/>
</dbReference>
<dbReference type="Gene3D" id="3.40.710.10">
    <property type="entry name" value="DD-peptidase/beta-lactamase superfamily"/>
    <property type="match status" value="1"/>
</dbReference>
<keyword evidence="5" id="KW-0328">Glycosyltransferase</keyword>
<comment type="catalytic activity">
    <reaction evidence="15">
        <text>Preferential cleavage: (Ac)2-L-Lys-D-Ala-|-D-Ala. Also transpeptidation of peptidyl-alanyl moieties that are N-acyl substituents of D-alanine.</text>
        <dbReference type="EC" id="3.4.16.4"/>
    </reaction>
</comment>
<evidence type="ECO:0000256" key="10">
    <source>
        <dbReference type="ARBA" id="ARBA00022984"/>
    </source>
</evidence>
<name>Q7U5M5_PARMW</name>
<keyword evidence="4" id="KW-0645">Protease</keyword>
<evidence type="ECO:0000256" key="16">
    <source>
        <dbReference type="ARBA" id="ARBA00049902"/>
    </source>
</evidence>
<dbReference type="CAZy" id="GT51">
    <property type="family name" value="Glycosyltransferase Family 51"/>
</dbReference>
<evidence type="ECO:0000256" key="12">
    <source>
        <dbReference type="ARBA" id="ARBA00023136"/>
    </source>
</evidence>
<dbReference type="PANTHER" id="PTHR32282">
    <property type="entry name" value="BINDING PROTEIN TRANSPEPTIDASE, PUTATIVE-RELATED"/>
    <property type="match status" value="1"/>
</dbReference>
<gene>
    <name evidence="20" type="ordered locus">SYNW1678</name>
</gene>
<evidence type="ECO:0000256" key="17">
    <source>
        <dbReference type="SAM" id="MobiDB-lite"/>
    </source>
</evidence>
<evidence type="ECO:0000256" key="8">
    <source>
        <dbReference type="ARBA" id="ARBA00022801"/>
    </source>
</evidence>
<dbReference type="Pfam" id="PF00912">
    <property type="entry name" value="Transgly"/>
    <property type="match status" value="1"/>
</dbReference>
<dbReference type="STRING" id="84588.SYNW1678"/>
<dbReference type="InterPro" id="IPR012338">
    <property type="entry name" value="Beta-lactam/transpept-like"/>
</dbReference>
<accession>Q7U5M5</accession>
<evidence type="ECO:0000256" key="4">
    <source>
        <dbReference type="ARBA" id="ARBA00022670"/>
    </source>
</evidence>
<feature type="compositionally biased region" description="Pro residues" evidence="17">
    <location>
        <begin position="646"/>
        <end position="660"/>
    </location>
</feature>
<dbReference type="Gene3D" id="1.10.3810.10">
    <property type="entry name" value="Biosynthetic peptidoglycan transglycosylase-like"/>
    <property type="match status" value="1"/>
</dbReference>
<keyword evidence="14" id="KW-0961">Cell wall biogenesis/degradation</keyword>
<comment type="pathway">
    <text evidence="2">Cell wall biogenesis; peptidoglycan biosynthesis.</text>
</comment>
<evidence type="ECO:0000256" key="6">
    <source>
        <dbReference type="ARBA" id="ARBA00022679"/>
    </source>
</evidence>
<dbReference type="GO" id="GO:0009252">
    <property type="term" value="P:peptidoglycan biosynthetic process"/>
    <property type="evidence" value="ECO:0007669"/>
    <property type="project" value="UniProtKB-KW"/>
</dbReference>
<dbReference type="GO" id="GO:0016020">
    <property type="term" value="C:membrane"/>
    <property type="evidence" value="ECO:0007669"/>
    <property type="project" value="UniProtKB-SubCell"/>
</dbReference>
<dbReference type="InterPro" id="IPR050396">
    <property type="entry name" value="Glycosyltr_51/Transpeptidase"/>
</dbReference>
<keyword evidence="8" id="KW-0378">Hydrolase</keyword>
<evidence type="ECO:0000313" key="21">
    <source>
        <dbReference type="Proteomes" id="UP000001422"/>
    </source>
</evidence>
<dbReference type="NCBIfam" id="TIGR02074">
    <property type="entry name" value="PBP_1a_fam"/>
    <property type="match status" value="1"/>
</dbReference>
<reference evidence="20 21" key="1">
    <citation type="journal article" date="2003" name="Nature">
        <title>The genome of a motile marine Synechococcus.</title>
        <authorList>
            <person name="Palenik B."/>
            <person name="Brahamsha B."/>
            <person name="Larimer F."/>
            <person name="Land M."/>
            <person name="Hauser L."/>
            <person name="Chain P."/>
            <person name="Lamerdin J."/>
            <person name="Regala W."/>
            <person name="Allen E.A."/>
            <person name="McCarren J."/>
            <person name="Paulsen I."/>
            <person name="Dufresne A."/>
            <person name="Partensky F."/>
            <person name="Webb E."/>
            <person name="Waterbury J."/>
        </authorList>
    </citation>
    <scope>NUCLEOTIDE SEQUENCE [LARGE SCALE GENOMIC DNA]</scope>
    <source>
        <strain evidence="20 21">WH8102</strain>
    </source>
</reference>
<evidence type="ECO:0000256" key="11">
    <source>
        <dbReference type="ARBA" id="ARBA00022989"/>
    </source>
</evidence>
<keyword evidence="6" id="KW-0808">Transferase</keyword>
<evidence type="ECO:0000313" key="20">
    <source>
        <dbReference type="EMBL" id="CAE08193.1"/>
    </source>
</evidence>
<evidence type="ECO:0000256" key="13">
    <source>
        <dbReference type="ARBA" id="ARBA00023268"/>
    </source>
</evidence>
<dbReference type="Proteomes" id="UP000001422">
    <property type="component" value="Chromosome"/>
</dbReference>
<evidence type="ECO:0000256" key="1">
    <source>
        <dbReference type="ARBA" id="ARBA00004370"/>
    </source>
</evidence>
<dbReference type="FunFam" id="1.10.3810.10:FF:000003">
    <property type="entry name" value="Penicillin-binding protein 1a"/>
    <property type="match status" value="1"/>
</dbReference>
<dbReference type="InterPro" id="IPR001264">
    <property type="entry name" value="Glyco_trans_51"/>
</dbReference>
<sequence length="699" mass="76564">MNRSRLHWALIAAAAAGVGVGAALGTRALTKLIDAALPDARGIANFNRPGTITLLSTRGRIIQKLGPATRDKLEPGSMPLLVQQAFIAAEDRRFFDHDGVDGWGIARAVVTNVRQGSVREGASTITQQLARTVFLSQDRTIVRKLKEAALALKLERQLSKQQILEQYLNFVYLGSGAYGVADAAWNYFSKTPDQLTLPEAALIAGLPPAPSVYSPLVNPELARQQRSIVLERMRQEGFITSASASAARNSPLNLKPAIPKYFNSAAPFFTSWVAQELPKIVTQEQLEVGGLKVRTSLNLDWQTKAQQVIREHAPFDTEGALVSIQPGTGLVRALVGGKSFGKSQFNRATQALRSPGSTFKLFPYAAAIDRGIKPDDILLDAPRCWRGYCPKNFGGKYFGPISLADALKNSLNTVAVQLQDKVGFDAIIEIANGFDIGTKRPLGKYYPMAIGAYEQTVLEMAAAYAGVTNRGVFVQPTPFEEIRGPKDELIWSRRIDGDRGRRALDSEVADAMNWMLQRVVTGGTGIAAKLDNRPVAGKTGTSEGTRDLWFIGSIPQLTTAVWFGYDNNKETKSNSGEAAWAWKQFMVQIEDEFPQQPFPAKPILKRPFQPPGKAKPKKTDKKVPYRGYDYETKPVYTAPRWKPDPSMAPAPVPLPDPVPVTQPLFDQSPGPSASPEAPGEPPAEVNGRRNWLKPQIQRR</sequence>
<keyword evidence="12" id="KW-0472">Membrane</keyword>
<dbReference type="GO" id="GO:0030288">
    <property type="term" value="C:outer membrane-bounded periplasmic space"/>
    <property type="evidence" value="ECO:0007669"/>
    <property type="project" value="TreeGrafter"/>
</dbReference>